<keyword evidence="10" id="KW-0125">Carotenoid biosynthesis</keyword>
<comment type="pathway">
    <text evidence="6">Carotenoid biosynthesis; lycopene biosynthesis.</text>
</comment>
<gene>
    <name evidence="18" type="primary">crtH</name>
    <name evidence="18" type="ORF">H6H03_31910</name>
</gene>
<dbReference type="PANTHER" id="PTHR46313:SF3">
    <property type="entry name" value="PROLYCOPENE ISOMERASE, CHLOROPLASTIC"/>
    <property type="match status" value="1"/>
</dbReference>
<reference evidence="18 19" key="1">
    <citation type="journal article" date="2020" name="ISME J.">
        <title>Comparative genomics reveals insights into cyanobacterial evolution and habitat adaptation.</title>
        <authorList>
            <person name="Chen M.Y."/>
            <person name="Teng W.K."/>
            <person name="Zhao L."/>
            <person name="Hu C.X."/>
            <person name="Zhou Y.K."/>
            <person name="Han B.P."/>
            <person name="Song L.R."/>
            <person name="Shu W.S."/>
        </authorList>
    </citation>
    <scope>NUCLEOTIDE SEQUENCE [LARGE SCALE GENOMIC DNA]</scope>
    <source>
        <strain evidence="18 19">FACHB-159</strain>
    </source>
</reference>
<evidence type="ECO:0000313" key="18">
    <source>
        <dbReference type="EMBL" id="MBD2738433.1"/>
    </source>
</evidence>
<keyword evidence="13" id="KW-0809">Transit peptide</keyword>
<evidence type="ECO:0000256" key="16">
    <source>
        <dbReference type="ARBA" id="ARBA00023235"/>
    </source>
</evidence>
<protein>
    <recommendedName>
        <fullName evidence="8">prolycopene isomerase</fullName>
        <ecNumber evidence="8">5.2.1.13</ecNumber>
    </recommendedName>
</protein>
<evidence type="ECO:0000256" key="10">
    <source>
        <dbReference type="ARBA" id="ARBA00022746"/>
    </source>
</evidence>
<comment type="cofactor">
    <cofactor evidence="2">
        <name>NAD(+)</name>
        <dbReference type="ChEBI" id="CHEBI:57540"/>
    </cofactor>
</comment>
<evidence type="ECO:0000256" key="13">
    <source>
        <dbReference type="ARBA" id="ARBA00022946"/>
    </source>
</evidence>
<evidence type="ECO:0000313" key="19">
    <source>
        <dbReference type="Proteomes" id="UP000637383"/>
    </source>
</evidence>
<evidence type="ECO:0000256" key="4">
    <source>
        <dbReference type="ARBA" id="ARBA00001974"/>
    </source>
</evidence>
<evidence type="ECO:0000256" key="12">
    <source>
        <dbReference type="ARBA" id="ARBA00022857"/>
    </source>
</evidence>
<evidence type="ECO:0000256" key="1">
    <source>
        <dbReference type="ARBA" id="ARBA00000004"/>
    </source>
</evidence>
<keyword evidence="14" id="KW-0520">NAD</keyword>
<dbReference type="SUPFAM" id="SSF51905">
    <property type="entry name" value="FAD/NAD(P)-binding domain"/>
    <property type="match status" value="1"/>
</dbReference>
<dbReference type="PANTHER" id="PTHR46313">
    <property type="match status" value="1"/>
</dbReference>
<keyword evidence="15" id="KW-0472">Membrane</keyword>
<dbReference type="Proteomes" id="UP000637383">
    <property type="component" value="Unassembled WGS sequence"/>
</dbReference>
<dbReference type="GO" id="GO:0016853">
    <property type="term" value="F:isomerase activity"/>
    <property type="evidence" value="ECO:0007669"/>
    <property type="project" value="UniProtKB-KW"/>
</dbReference>
<keyword evidence="9" id="KW-0285">Flavoprotein</keyword>
<comment type="cofactor">
    <cofactor evidence="3">
        <name>NADP(+)</name>
        <dbReference type="ChEBI" id="CHEBI:58349"/>
    </cofactor>
</comment>
<dbReference type="InterPro" id="IPR045892">
    <property type="entry name" value="CrtISO-like"/>
</dbReference>
<dbReference type="NCBIfam" id="TIGR02730">
    <property type="entry name" value="carot_isom"/>
    <property type="match status" value="1"/>
</dbReference>
<comment type="catalytic activity">
    <reaction evidence="1">
        <text>7,7',9,9'-tetra-cis-lycopene = all-trans-lycopene</text>
        <dbReference type="Rhea" id="RHEA:30971"/>
        <dbReference type="ChEBI" id="CHEBI:15948"/>
        <dbReference type="ChEBI" id="CHEBI:62466"/>
        <dbReference type="EC" id="5.2.1.13"/>
    </reaction>
</comment>
<comment type="caution">
    <text evidence="18">The sequence shown here is derived from an EMBL/GenBank/DDBJ whole genome shotgun (WGS) entry which is preliminary data.</text>
</comment>
<evidence type="ECO:0000256" key="11">
    <source>
        <dbReference type="ARBA" id="ARBA00022827"/>
    </source>
</evidence>
<evidence type="ECO:0000256" key="7">
    <source>
        <dbReference type="ARBA" id="ARBA00005855"/>
    </source>
</evidence>
<dbReference type="RefSeq" id="WP_190958969.1">
    <property type="nucleotide sequence ID" value="NZ_JACJTU010000049.1"/>
</dbReference>
<name>A0ABR8KFV7_9NOSO</name>
<keyword evidence="12" id="KW-0521">NADP</keyword>
<dbReference type="InterPro" id="IPR014101">
    <property type="entry name" value="CrtISO"/>
</dbReference>
<keyword evidence="16 18" id="KW-0413">Isomerase</keyword>
<evidence type="ECO:0000259" key="17">
    <source>
        <dbReference type="Pfam" id="PF01593"/>
    </source>
</evidence>
<evidence type="ECO:0000256" key="15">
    <source>
        <dbReference type="ARBA" id="ARBA00023136"/>
    </source>
</evidence>
<evidence type="ECO:0000256" key="8">
    <source>
        <dbReference type="ARBA" id="ARBA00012419"/>
    </source>
</evidence>
<evidence type="ECO:0000256" key="14">
    <source>
        <dbReference type="ARBA" id="ARBA00023027"/>
    </source>
</evidence>
<comment type="similarity">
    <text evidence="7">Belongs to the carotenoid/retinoid oxidoreductase family. CrtISO subfamily.</text>
</comment>
<dbReference type="EMBL" id="JACJTU010000049">
    <property type="protein sequence ID" value="MBD2738433.1"/>
    <property type="molecule type" value="Genomic_DNA"/>
</dbReference>
<dbReference type="EC" id="5.2.1.13" evidence="8"/>
<evidence type="ECO:0000256" key="9">
    <source>
        <dbReference type="ARBA" id="ARBA00022630"/>
    </source>
</evidence>
<feature type="domain" description="Amine oxidase" evidence="17">
    <location>
        <begin position="12"/>
        <end position="490"/>
    </location>
</feature>
<comment type="cofactor">
    <cofactor evidence="4">
        <name>FAD</name>
        <dbReference type="ChEBI" id="CHEBI:57692"/>
    </cofactor>
</comment>
<dbReference type="Pfam" id="PF01593">
    <property type="entry name" value="Amino_oxidase"/>
    <property type="match status" value="1"/>
</dbReference>
<organism evidence="18 19">
    <name type="scientific">Nostoc paludosum FACHB-159</name>
    <dbReference type="NCBI Taxonomy" id="2692908"/>
    <lineage>
        <taxon>Bacteria</taxon>
        <taxon>Bacillati</taxon>
        <taxon>Cyanobacteriota</taxon>
        <taxon>Cyanophyceae</taxon>
        <taxon>Nostocales</taxon>
        <taxon>Nostocaceae</taxon>
        <taxon>Nostoc</taxon>
    </lineage>
</organism>
<comment type="subcellular location">
    <subcellularLocation>
        <location evidence="5">Membrane</location>
        <topology evidence="5">Peripheral membrane protein</topology>
    </subcellularLocation>
</comment>
<sequence length="496" mass="55442">MTIDAIVIGSGIGGLVTATQLAAKGAKVLVLERYSIPGGSAGYFERQGYRFDVGASMIFGLGQNGTTNLLTRALSAVNVSQEAIADPVQIHYHLPQGLDLKVDRVYEKFLQNLTAHFRHEEHGIRRFYDECQKVFNCLNNIDLLSLEEPRYLLRVFFQHPLACLGLVKYLPKNAGDIARRYIKDPQLLKFIDIECYCWSVVPADMTPMINAGMVFSDRHYGGVNYPKGGVGQIAQKLVEGLEKAGGQIQYQARVTKILTEQGRAVGVQLANGKVYRGKRIVSNATRWDTFQQLLPAEQIPHNEKKWQQNYQKSPSFLSLHMGVKQSVLAEGTECHHILLEEWEKMMAVEGTIFVSIPTLLDPDLAPSGYHIIHAFTPHWIDDWQGLAQTEYEAKKEKAAWRIIDRLEKIFPGLDAGLDYLEVGTPRTHRRFLGREDGTYGPIPRRKLPGLLKMPFNRTAIPGLYCVGDSTFPGQGLNAVAFSGFACAHRIAVDLGF</sequence>
<evidence type="ECO:0000256" key="5">
    <source>
        <dbReference type="ARBA" id="ARBA00004170"/>
    </source>
</evidence>
<proteinExistence type="inferred from homology"/>
<keyword evidence="19" id="KW-1185">Reference proteome</keyword>
<keyword evidence="11" id="KW-0274">FAD</keyword>
<accession>A0ABR8KFV7</accession>
<dbReference type="InterPro" id="IPR002937">
    <property type="entry name" value="Amino_oxidase"/>
</dbReference>
<dbReference type="Gene3D" id="3.50.50.60">
    <property type="entry name" value="FAD/NAD(P)-binding domain"/>
    <property type="match status" value="2"/>
</dbReference>
<evidence type="ECO:0000256" key="2">
    <source>
        <dbReference type="ARBA" id="ARBA00001911"/>
    </source>
</evidence>
<evidence type="ECO:0000256" key="3">
    <source>
        <dbReference type="ARBA" id="ARBA00001937"/>
    </source>
</evidence>
<evidence type="ECO:0000256" key="6">
    <source>
        <dbReference type="ARBA" id="ARBA00004900"/>
    </source>
</evidence>
<dbReference type="InterPro" id="IPR036188">
    <property type="entry name" value="FAD/NAD-bd_sf"/>
</dbReference>